<proteinExistence type="predicted"/>
<keyword evidence="2" id="KW-0732">Signal</keyword>
<evidence type="ECO:0000313" key="3">
    <source>
        <dbReference type="EMBL" id="SEA71198.1"/>
    </source>
</evidence>
<reference evidence="3 4" key="1">
    <citation type="submission" date="2016-10" db="EMBL/GenBank/DDBJ databases">
        <authorList>
            <person name="de Groot N.N."/>
        </authorList>
    </citation>
    <scope>NUCLEOTIDE SEQUENCE [LARGE SCALE GENOMIC DNA]</scope>
    <source>
        <strain evidence="3 4">DSM 7343</strain>
    </source>
</reference>
<dbReference type="Gene3D" id="1.25.40.10">
    <property type="entry name" value="Tetratricopeptide repeat domain"/>
    <property type="match status" value="1"/>
</dbReference>
<evidence type="ECO:0000256" key="1">
    <source>
        <dbReference type="PROSITE-ProRule" id="PRU00339"/>
    </source>
</evidence>
<dbReference type="RefSeq" id="WP_092350139.1">
    <property type="nucleotide sequence ID" value="NZ_FNQN01000010.1"/>
</dbReference>
<feature type="signal peptide" evidence="2">
    <location>
        <begin position="1"/>
        <end position="25"/>
    </location>
</feature>
<dbReference type="InterPro" id="IPR019734">
    <property type="entry name" value="TPR_rpt"/>
</dbReference>
<evidence type="ECO:0000256" key="2">
    <source>
        <dbReference type="SAM" id="SignalP"/>
    </source>
</evidence>
<keyword evidence="4" id="KW-1185">Reference proteome</keyword>
<feature type="chain" id="PRO_5011771129" evidence="2">
    <location>
        <begin position="26"/>
        <end position="166"/>
    </location>
</feature>
<organism evidence="3 4">
    <name type="scientific">Desulfuromusa kysingii</name>
    <dbReference type="NCBI Taxonomy" id="37625"/>
    <lineage>
        <taxon>Bacteria</taxon>
        <taxon>Pseudomonadati</taxon>
        <taxon>Thermodesulfobacteriota</taxon>
        <taxon>Desulfuromonadia</taxon>
        <taxon>Desulfuromonadales</taxon>
        <taxon>Geopsychrobacteraceae</taxon>
        <taxon>Desulfuromusa</taxon>
    </lineage>
</organism>
<dbReference type="OrthoDB" id="5478326at2"/>
<sequence length="166" mass="19468">MNIKKTNLIIISLLALFLIAGPVSGEDTNIIFKHDRTGVADEVNKMKDFDFELQQRERDRMKEWNIEDSMDAMKVGDTYFNKDEIDDAIFFYQVAIKIDPANTEAHDKYITARNREKEMTSSHYHQAMEYYRKGMRDKAIDELVLAIKEDPDNELARIKLNEIESR</sequence>
<gene>
    <name evidence="3" type="ORF">SAMN05660420_02918</name>
</gene>
<feature type="repeat" description="TPR" evidence="1">
    <location>
        <begin position="69"/>
        <end position="102"/>
    </location>
</feature>
<protein>
    <submittedName>
        <fullName evidence="3">Tetratricopeptide repeat-containing protein</fullName>
    </submittedName>
</protein>
<accession>A0A1H4DF62</accession>
<evidence type="ECO:0000313" key="4">
    <source>
        <dbReference type="Proteomes" id="UP000199409"/>
    </source>
</evidence>
<dbReference type="InterPro" id="IPR011990">
    <property type="entry name" value="TPR-like_helical_dom_sf"/>
</dbReference>
<name>A0A1H4DF62_9BACT</name>
<dbReference type="Pfam" id="PF13181">
    <property type="entry name" value="TPR_8"/>
    <property type="match status" value="2"/>
</dbReference>
<dbReference type="Proteomes" id="UP000199409">
    <property type="component" value="Unassembled WGS sequence"/>
</dbReference>
<keyword evidence="1" id="KW-0802">TPR repeat</keyword>
<dbReference type="AlphaFoldDB" id="A0A1H4DF62"/>
<dbReference type="SMART" id="SM00028">
    <property type="entry name" value="TPR"/>
    <property type="match status" value="2"/>
</dbReference>
<feature type="repeat" description="TPR" evidence="1">
    <location>
        <begin position="120"/>
        <end position="153"/>
    </location>
</feature>
<dbReference type="PROSITE" id="PS50005">
    <property type="entry name" value="TPR"/>
    <property type="match status" value="2"/>
</dbReference>
<dbReference type="EMBL" id="FNQN01000010">
    <property type="protein sequence ID" value="SEA71198.1"/>
    <property type="molecule type" value="Genomic_DNA"/>
</dbReference>
<dbReference type="SUPFAM" id="SSF48452">
    <property type="entry name" value="TPR-like"/>
    <property type="match status" value="1"/>
</dbReference>